<evidence type="ECO:0008006" key="4">
    <source>
        <dbReference type="Google" id="ProtNLM"/>
    </source>
</evidence>
<evidence type="ECO:0000256" key="1">
    <source>
        <dbReference type="SAM" id="MobiDB-lite"/>
    </source>
</evidence>
<feature type="compositionally biased region" description="Low complexity" evidence="1">
    <location>
        <begin position="197"/>
        <end position="211"/>
    </location>
</feature>
<dbReference type="FunFam" id="1.10.8.10:FF:000081">
    <property type="entry name" value="GTPase activating protein for Arf"/>
    <property type="match status" value="1"/>
</dbReference>
<feature type="region of interest" description="Disordered" evidence="1">
    <location>
        <begin position="491"/>
        <end position="598"/>
    </location>
</feature>
<gene>
    <name evidence="2" type="ORF">HETSPECPRED_006101</name>
</gene>
<reference evidence="2" key="1">
    <citation type="submission" date="2021-03" db="EMBL/GenBank/DDBJ databases">
        <authorList>
            <person name="Tagirdzhanova G."/>
        </authorList>
    </citation>
    <scope>NUCLEOTIDE SEQUENCE</scope>
</reference>
<feature type="region of interest" description="Disordered" evidence="1">
    <location>
        <begin position="383"/>
        <end position="408"/>
    </location>
</feature>
<dbReference type="Proteomes" id="UP000664521">
    <property type="component" value="Unassembled WGS sequence"/>
</dbReference>
<feature type="compositionally biased region" description="Polar residues" evidence="1">
    <location>
        <begin position="96"/>
        <end position="109"/>
    </location>
</feature>
<evidence type="ECO:0000313" key="2">
    <source>
        <dbReference type="EMBL" id="CAF9906194.1"/>
    </source>
</evidence>
<feature type="compositionally biased region" description="Polar residues" evidence="1">
    <location>
        <begin position="494"/>
        <end position="564"/>
    </location>
</feature>
<dbReference type="Gene3D" id="1.10.8.10">
    <property type="entry name" value="DNA helicase RuvA subunit, C-terminal domain"/>
    <property type="match status" value="1"/>
</dbReference>
<proteinExistence type="predicted"/>
<comment type="caution">
    <text evidence="2">The sequence shown here is derived from an EMBL/GenBank/DDBJ whole genome shotgun (WGS) entry which is preliminary data.</text>
</comment>
<feature type="compositionally biased region" description="Polar residues" evidence="1">
    <location>
        <begin position="1"/>
        <end position="19"/>
    </location>
</feature>
<feature type="compositionally biased region" description="Polar residues" evidence="1">
    <location>
        <begin position="387"/>
        <end position="408"/>
    </location>
</feature>
<evidence type="ECO:0000313" key="3">
    <source>
        <dbReference type="Proteomes" id="UP000664521"/>
    </source>
</evidence>
<feature type="compositionally biased region" description="Low complexity" evidence="1">
    <location>
        <begin position="460"/>
        <end position="471"/>
    </location>
</feature>
<feature type="region of interest" description="Disordered" evidence="1">
    <location>
        <begin position="179"/>
        <end position="277"/>
    </location>
</feature>
<accession>A0A8H3EJ58</accession>
<name>A0A8H3EJ58_9LECA</name>
<keyword evidence="3" id="KW-1185">Reference proteome</keyword>
<feature type="compositionally biased region" description="Low complexity" evidence="1">
    <location>
        <begin position="251"/>
        <end position="261"/>
    </location>
</feature>
<feature type="compositionally biased region" description="Polar residues" evidence="1">
    <location>
        <begin position="227"/>
        <end position="250"/>
    </location>
</feature>
<organism evidence="2 3">
    <name type="scientific">Heterodermia speciosa</name>
    <dbReference type="NCBI Taxonomy" id="116794"/>
    <lineage>
        <taxon>Eukaryota</taxon>
        <taxon>Fungi</taxon>
        <taxon>Dikarya</taxon>
        <taxon>Ascomycota</taxon>
        <taxon>Pezizomycotina</taxon>
        <taxon>Lecanoromycetes</taxon>
        <taxon>OSLEUM clade</taxon>
        <taxon>Lecanoromycetidae</taxon>
        <taxon>Caliciales</taxon>
        <taxon>Physciaceae</taxon>
        <taxon>Heterodermia</taxon>
    </lineage>
</organism>
<dbReference type="EMBL" id="CAJPDS010000004">
    <property type="protein sequence ID" value="CAF9906194.1"/>
    <property type="molecule type" value="Genomic_DNA"/>
</dbReference>
<dbReference type="SUPFAM" id="SSF46934">
    <property type="entry name" value="UBA-like"/>
    <property type="match status" value="1"/>
</dbReference>
<protein>
    <recommendedName>
        <fullName evidence="4">UBA domain-containing protein</fullName>
    </recommendedName>
</protein>
<feature type="region of interest" description="Disordered" evidence="1">
    <location>
        <begin position="1"/>
        <end position="26"/>
    </location>
</feature>
<feature type="region of interest" description="Disordered" evidence="1">
    <location>
        <begin position="43"/>
        <end position="137"/>
    </location>
</feature>
<dbReference type="InterPro" id="IPR009060">
    <property type="entry name" value="UBA-like_sf"/>
</dbReference>
<dbReference type="OrthoDB" id="10266696at2759"/>
<dbReference type="AlphaFoldDB" id="A0A8H3EJ58"/>
<feature type="region of interest" description="Disordered" evidence="1">
    <location>
        <begin position="451"/>
        <end position="474"/>
    </location>
</feature>
<sequence length="598" mass="64517">MKRTGNANSNRTYNPQNKKPQIPLDVDEVDSALEKYIRQKYDQQLFSSNAPRAAVPHHTGSTRSSDDQPPPLPPKPGKRFGFGLRSVSSVLPIGRSRQSSPPDSPNGSTDYGAPPSPIRMNKQSRVFGATVGSGNGEDLESKLATLRDMGFPDDKRNASILKGLGGNLERSIEALVRLGEGSAPSSRSRTPALPRNVAVSQPLSSSLSAQPAKEKSSAEVVHAAFEPSSQTNSQPGLALQGDSNRSLSPAQSSNTPFSPSNPFQPRPYNPFEASTAPTSATFPLDKAFEGMHVSQPLFPNATGGYPQSQHHIPDTRFQHSMTPPVPQQNFPKPQQDQQHQIMNGSYNPFMQSSQQAPQTSMNPYAAHAQSNIPLNQAYTNVPPAVLQSPTNPYAAHQSPQILPQTQQHASEALFPQQTQQQPNPGQTFVPQSTNPYLHQQSQTVQRSFSFQNQPTQQYDQLSLPPLQTPPTGRFDKSSILALYNYPQLAPPPLQNINEDAVTQSPPATESPPAQSSAAFRANQGQRSATMPVQLMSGSRNPFQSAAPNIPSNTAAPAPSINGTGVSRHVSQESVDIGGYQSGRHSPDAFSGLSARYVR</sequence>